<protein>
    <submittedName>
        <fullName evidence="8">Chromate efflux transporter</fullName>
    </submittedName>
</protein>
<dbReference type="KEGG" id="fes:HER31_18495"/>
<dbReference type="PANTHER" id="PTHR33567">
    <property type="entry name" value="CHROMATE ION TRANSPORTER (EUROFUNG)"/>
    <property type="match status" value="1"/>
</dbReference>
<evidence type="ECO:0000256" key="7">
    <source>
        <dbReference type="SAM" id="Phobius"/>
    </source>
</evidence>
<comment type="subcellular location">
    <subcellularLocation>
        <location evidence="1">Cell membrane</location>
        <topology evidence="1">Multi-pass membrane protein</topology>
    </subcellularLocation>
</comment>
<dbReference type="GO" id="GO:0015109">
    <property type="term" value="F:chromate transmembrane transporter activity"/>
    <property type="evidence" value="ECO:0007669"/>
    <property type="project" value="InterPro"/>
</dbReference>
<keyword evidence="6 7" id="KW-0472">Membrane</keyword>
<reference evidence="8 9" key="1">
    <citation type="submission" date="2020-04" db="EMBL/GenBank/DDBJ databases">
        <title>Ferrimonas sp. S7 isolated from sea water.</title>
        <authorList>
            <person name="Bae S.S."/>
            <person name="Baek K."/>
        </authorList>
    </citation>
    <scope>NUCLEOTIDE SEQUENCE [LARGE SCALE GENOMIC DNA]</scope>
    <source>
        <strain evidence="8 9">S7</strain>
    </source>
</reference>
<evidence type="ECO:0000256" key="2">
    <source>
        <dbReference type="ARBA" id="ARBA00005262"/>
    </source>
</evidence>
<evidence type="ECO:0000256" key="1">
    <source>
        <dbReference type="ARBA" id="ARBA00004651"/>
    </source>
</evidence>
<dbReference type="Proteomes" id="UP000501602">
    <property type="component" value="Chromosome"/>
</dbReference>
<evidence type="ECO:0000256" key="6">
    <source>
        <dbReference type="ARBA" id="ARBA00023136"/>
    </source>
</evidence>
<keyword evidence="9" id="KW-1185">Reference proteome</keyword>
<name>A0A6H1UK70_9GAMM</name>
<feature type="transmembrane region" description="Helical" evidence="7">
    <location>
        <begin position="280"/>
        <end position="303"/>
    </location>
</feature>
<gene>
    <name evidence="8" type="primary">chrA</name>
    <name evidence="8" type="ORF">HER31_18495</name>
</gene>
<evidence type="ECO:0000313" key="9">
    <source>
        <dbReference type="Proteomes" id="UP000501602"/>
    </source>
</evidence>
<dbReference type="PIRSF" id="PIRSF004810">
    <property type="entry name" value="ChrA"/>
    <property type="match status" value="1"/>
</dbReference>
<keyword evidence="4 7" id="KW-0812">Transmembrane</keyword>
<accession>A0A6H1UK70</accession>
<comment type="similarity">
    <text evidence="2">Belongs to the chromate ion transporter (CHR) (TC 2.A.51) family.</text>
</comment>
<feature type="transmembrane region" description="Helical" evidence="7">
    <location>
        <begin position="189"/>
        <end position="206"/>
    </location>
</feature>
<feature type="transmembrane region" description="Helical" evidence="7">
    <location>
        <begin position="362"/>
        <end position="381"/>
    </location>
</feature>
<feature type="transmembrane region" description="Helical" evidence="7">
    <location>
        <begin position="218"/>
        <end position="237"/>
    </location>
</feature>
<dbReference type="Pfam" id="PF02417">
    <property type="entry name" value="Chromate_transp"/>
    <property type="match status" value="2"/>
</dbReference>
<feature type="transmembrane region" description="Helical" evidence="7">
    <location>
        <begin position="140"/>
        <end position="173"/>
    </location>
</feature>
<keyword evidence="5 7" id="KW-1133">Transmembrane helix</keyword>
<dbReference type="EMBL" id="CP051180">
    <property type="protein sequence ID" value="QIZ78713.1"/>
    <property type="molecule type" value="Genomic_DNA"/>
</dbReference>
<dbReference type="AlphaFoldDB" id="A0A6H1UK70"/>
<feature type="transmembrane region" description="Helical" evidence="7">
    <location>
        <begin position="6"/>
        <end position="29"/>
    </location>
</feature>
<organism evidence="8 9">
    <name type="scientific">Ferrimonas lipolytica</name>
    <dbReference type="NCBI Taxonomy" id="2724191"/>
    <lineage>
        <taxon>Bacteria</taxon>
        <taxon>Pseudomonadati</taxon>
        <taxon>Pseudomonadota</taxon>
        <taxon>Gammaproteobacteria</taxon>
        <taxon>Alteromonadales</taxon>
        <taxon>Ferrimonadaceae</taxon>
        <taxon>Ferrimonas</taxon>
    </lineage>
</organism>
<dbReference type="PANTHER" id="PTHR33567:SF3">
    <property type="entry name" value="CHROMATE ION TRANSPORTER (EUROFUNG)"/>
    <property type="match status" value="1"/>
</dbReference>
<dbReference type="NCBIfam" id="TIGR00937">
    <property type="entry name" value="2A51"/>
    <property type="match status" value="1"/>
</dbReference>
<evidence type="ECO:0000256" key="5">
    <source>
        <dbReference type="ARBA" id="ARBA00022989"/>
    </source>
</evidence>
<evidence type="ECO:0000256" key="4">
    <source>
        <dbReference type="ARBA" id="ARBA00022692"/>
    </source>
</evidence>
<keyword evidence="3" id="KW-1003">Cell membrane</keyword>
<evidence type="ECO:0000313" key="8">
    <source>
        <dbReference type="EMBL" id="QIZ78713.1"/>
    </source>
</evidence>
<feature type="transmembrane region" description="Helical" evidence="7">
    <location>
        <begin position="315"/>
        <end position="335"/>
    </location>
</feature>
<feature type="transmembrane region" description="Helical" evidence="7">
    <location>
        <begin position="74"/>
        <end position="99"/>
    </location>
</feature>
<dbReference type="InterPro" id="IPR003370">
    <property type="entry name" value="Chromate_transpt"/>
</dbReference>
<dbReference type="GO" id="GO:0005886">
    <property type="term" value="C:plasma membrane"/>
    <property type="evidence" value="ECO:0007669"/>
    <property type="project" value="UniProtKB-SubCell"/>
</dbReference>
<feature type="transmembrane region" description="Helical" evidence="7">
    <location>
        <begin position="111"/>
        <end position="128"/>
    </location>
</feature>
<sequence>MSNPLQIFYQFLKLGLLSFGGPAAHLGYFQRHFVSELRWVKQGQYSQLVALSQLLPGPGSSQVGFAIGYLRGGLAGGIAAFVGFTLPSFIIMLSLALGYGQWQSWPMADSIISGLKLVALVVVADAVWQMSKQFCRDSAMWLLAALAAAVMLVVPDVGAQMAVLLAAACWGWWSGRNQADELVTSPLSLNWPALATLLALTLYILWPSETALGLLMADFYQAGALVFGGGHVVLPLLQQFAGDSLSSSEFLSGYAAAQAVPGPMFTVATYLGAMSLPDDAVMAAGATTIAIFLPGLLLMWLCINSWQALAQRPQVAAIVAALNAAVVGLLFSALYQPVFTSAVGQPRDVAIALVAMVLLRQFRWPLLAVITLVLGIFLLLAL</sequence>
<proteinExistence type="inferred from homology"/>
<evidence type="ECO:0000256" key="3">
    <source>
        <dbReference type="ARBA" id="ARBA00022475"/>
    </source>
</evidence>
<dbReference type="InterPro" id="IPR014047">
    <property type="entry name" value="Chr_Tranpt_l_chain"/>
</dbReference>